<feature type="transmembrane region" description="Helical" evidence="9">
    <location>
        <begin position="46"/>
        <end position="67"/>
    </location>
</feature>
<evidence type="ECO:0000313" key="11">
    <source>
        <dbReference type="EMBL" id="TGN39106.1"/>
    </source>
</evidence>
<dbReference type="OrthoDB" id="26202at2"/>
<feature type="transmembrane region" description="Helical" evidence="9">
    <location>
        <begin position="88"/>
        <end position="109"/>
    </location>
</feature>
<evidence type="ECO:0000256" key="5">
    <source>
        <dbReference type="ARBA" id="ARBA00022692"/>
    </source>
</evidence>
<dbReference type="InterPro" id="IPR007387">
    <property type="entry name" value="TRAP_DctQ"/>
</dbReference>
<dbReference type="PANTHER" id="PTHR35011:SF10">
    <property type="entry name" value="TRAP TRANSPORTER SMALL PERMEASE PROTEIN"/>
    <property type="match status" value="1"/>
</dbReference>
<dbReference type="InterPro" id="IPR055348">
    <property type="entry name" value="DctQ"/>
</dbReference>
<keyword evidence="3" id="KW-1003">Cell membrane</keyword>
<feature type="transmembrane region" description="Helical" evidence="9">
    <location>
        <begin position="129"/>
        <end position="153"/>
    </location>
</feature>
<keyword evidence="5 9" id="KW-0812">Transmembrane</keyword>
<evidence type="ECO:0000256" key="1">
    <source>
        <dbReference type="ARBA" id="ARBA00004429"/>
    </source>
</evidence>
<evidence type="ECO:0000313" key="12">
    <source>
        <dbReference type="Proteomes" id="UP000298325"/>
    </source>
</evidence>
<keyword evidence="6 9" id="KW-1133">Transmembrane helix</keyword>
<dbReference type="Proteomes" id="UP000298325">
    <property type="component" value="Unassembled WGS sequence"/>
</dbReference>
<dbReference type="EMBL" id="SRPF01000003">
    <property type="protein sequence ID" value="TGN39106.1"/>
    <property type="molecule type" value="Genomic_DNA"/>
</dbReference>
<sequence length="172" mass="19196">MNTLREKFYQLSGYSAGVCVVMIMIIILAQVIGRLLGFIIPSAEDVSGYALAASTFFGLAYTLHNGGHVRVTLVIQKLSGRARQIQELIVLIFSFGLACFMTFYCFQMVWESYVFEEVSHGYIPIPIWIPQSSVAIGLLALNIALLDSLIAVIRKQKPAYQHQEDESSLEEL</sequence>
<reference evidence="11 12" key="1">
    <citation type="submission" date="2019-04" db="EMBL/GenBank/DDBJ databases">
        <authorList>
            <person name="Park S."/>
            <person name="Yoon J.-H."/>
        </authorList>
    </citation>
    <scope>NUCLEOTIDE SEQUENCE [LARGE SCALE GENOMIC DNA]</scope>
    <source>
        <strain evidence="11 12">HJM-18</strain>
    </source>
</reference>
<keyword evidence="2 9" id="KW-0813">Transport</keyword>
<proteinExistence type="inferred from homology"/>
<organism evidence="11 12">
    <name type="scientific">Marinobacter confluentis</name>
    <dbReference type="NCBI Taxonomy" id="1697557"/>
    <lineage>
        <taxon>Bacteria</taxon>
        <taxon>Pseudomonadati</taxon>
        <taxon>Pseudomonadota</taxon>
        <taxon>Gammaproteobacteria</taxon>
        <taxon>Pseudomonadales</taxon>
        <taxon>Marinobacteraceae</taxon>
        <taxon>Marinobacter</taxon>
    </lineage>
</organism>
<comment type="subcellular location">
    <subcellularLocation>
        <location evidence="1 9">Cell inner membrane</location>
        <topology evidence="1 9">Multi-pass membrane protein</topology>
    </subcellularLocation>
</comment>
<dbReference type="Pfam" id="PF04290">
    <property type="entry name" value="DctQ"/>
    <property type="match status" value="1"/>
</dbReference>
<dbReference type="GO" id="GO:0005886">
    <property type="term" value="C:plasma membrane"/>
    <property type="evidence" value="ECO:0007669"/>
    <property type="project" value="UniProtKB-SubCell"/>
</dbReference>
<evidence type="ECO:0000256" key="2">
    <source>
        <dbReference type="ARBA" id="ARBA00022448"/>
    </source>
</evidence>
<evidence type="ECO:0000256" key="7">
    <source>
        <dbReference type="ARBA" id="ARBA00023136"/>
    </source>
</evidence>
<evidence type="ECO:0000256" key="8">
    <source>
        <dbReference type="ARBA" id="ARBA00038436"/>
    </source>
</evidence>
<name>A0A4Z1BAY5_9GAMM</name>
<comment type="similarity">
    <text evidence="8 9">Belongs to the TRAP transporter small permease family.</text>
</comment>
<dbReference type="GO" id="GO:0022857">
    <property type="term" value="F:transmembrane transporter activity"/>
    <property type="evidence" value="ECO:0007669"/>
    <property type="project" value="UniProtKB-UniRule"/>
</dbReference>
<dbReference type="RefSeq" id="WP_135803415.1">
    <property type="nucleotide sequence ID" value="NZ_SRPF01000003.1"/>
</dbReference>
<evidence type="ECO:0000256" key="9">
    <source>
        <dbReference type="RuleBase" id="RU369079"/>
    </source>
</evidence>
<gene>
    <name evidence="11" type="ORF">E5Q11_10615</name>
</gene>
<dbReference type="PANTHER" id="PTHR35011">
    <property type="entry name" value="2,3-DIKETO-L-GULONATE TRAP TRANSPORTER SMALL PERMEASE PROTEIN YIAM"/>
    <property type="match status" value="1"/>
</dbReference>
<comment type="subunit">
    <text evidence="9">The complex comprises the extracytoplasmic solute receptor protein and the two transmembrane proteins.</text>
</comment>
<accession>A0A4Z1BAY5</accession>
<feature type="domain" description="Tripartite ATP-independent periplasmic transporters DctQ component" evidence="10">
    <location>
        <begin position="23"/>
        <end position="154"/>
    </location>
</feature>
<evidence type="ECO:0000256" key="3">
    <source>
        <dbReference type="ARBA" id="ARBA00022475"/>
    </source>
</evidence>
<keyword evidence="12" id="KW-1185">Reference proteome</keyword>
<keyword evidence="4 9" id="KW-0997">Cell inner membrane</keyword>
<protein>
    <recommendedName>
        <fullName evidence="9">TRAP transporter small permease protein</fullName>
    </recommendedName>
</protein>
<dbReference type="AlphaFoldDB" id="A0A4Z1BAY5"/>
<evidence type="ECO:0000256" key="6">
    <source>
        <dbReference type="ARBA" id="ARBA00022989"/>
    </source>
</evidence>
<keyword evidence="7 9" id="KW-0472">Membrane</keyword>
<feature type="transmembrane region" description="Helical" evidence="9">
    <location>
        <begin position="12"/>
        <end position="40"/>
    </location>
</feature>
<dbReference type="GO" id="GO:0015740">
    <property type="term" value="P:C4-dicarboxylate transport"/>
    <property type="evidence" value="ECO:0007669"/>
    <property type="project" value="TreeGrafter"/>
</dbReference>
<comment type="function">
    <text evidence="9">Part of the tripartite ATP-independent periplasmic (TRAP) transport system.</text>
</comment>
<evidence type="ECO:0000256" key="4">
    <source>
        <dbReference type="ARBA" id="ARBA00022519"/>
    </source>
</evidence>
<evidence type="ECO:0000259" key="10">
    <source>
        <dbReference type="Pfam" id="PF04290"/>
    </source>
</evidence>
<comment type="caution">
    <text evidence="11">The sequence shown here is derived from an EMBL/GenBank/DDBJ whole genome shotgun (WGS) entry which is preliminary data.</text>
</comment>